<dbReference type="InterPro" id="IPR025282">
    <property type="entry name" value="DUF4214"/>
</dbReference>
<dbReference type="Proteomes" id="UP000186309">
    <property type="component" value="Chromosome"/>
</dbReference>
<name>A0A1U7CR52_9BACT</name>
<organism evidence="2 3">
    <name type="scientific">Paludisphaera borealis</name>
    <dbReference type="NCBI Taxonomy" id="1387353"/>
    <lineage>
        <taxon>Bacteria</taxon>
        <taxon>Pseudomonadati</taxon>
        <taxon>Planctomycetota</taxon>
        <taxon>Planctomycetia</taxon>
        <taxon>Isosphaerales</taxon>
        <taxon>Isosphaeraceae</taxon>
        <taxon>Paludisphaera</taxon>
    </lineage>
</organism>
<evidence type="ECO:0000259" key="1">
    <source>
        <dbReference type="Pfam" id="PF13946"/>
    </source>
</evidence>
<dbReference type="EMBL" id="CP019082">
    <property type="protein sequence ID" value="APW61353.1"/>
    <property type="molecule type" value="Genomic_DNA"/>
</dbReference>
<dbReference type="AlphaFoldDB" id="A0A1U7CR52"/>
<evidence type="ECO:0000313" key="2">
    <source>
        <dbReference type="EMBL" id="APW61353.1"/>
    </source>
</evidence>
<dbReference type="SUPFAM" id="SSF117074">
    <property type="entry name" value="Hypothetical protein PA1324"/>
    <property type="match status" value="1"/>
</dbReference>
<dbReference type="KEGG" id="pbor:BSF38_02867"/>
<reference evidence="3" key="1">
    <citation type="submission" date="2016-12" db="EMBL/GenBank/DDBJ databases">
        <title>Comparative genomics of four Isosphaeraceae planctomycetes: a common pool of plasmids and glycoside hydrolase genes.</title>
        <authorList>
            <person name="Ivanova A."/>
        </authorList>
    </citation>
    <scope>NUCLEOTIDE SEQUENCE [LARGE SCALE GENOMIC DNA]</scope>
    <source>
        <strain evidence="3">PX4</strain>
    </source>
</reference>
<feature type="domain" description="DUF4214" evidence="1">
    <location>
        <begin position="243"/>
        <end position="310"/>
    </location>
</feature>
<evidence type="ECO:0000313" key="3">
    <source>
        <dbReference type="Proteomes" id="UP000186309"/>
    </source>
</evidence>
<dbReference type="Gene3D" id="1.10.3130.20">
    <property type="entry name" value="Phycobilisome linker domain"/>
    <property type="match status" value="1"/>
</dbReference>
<sequence length="1230" mass="128319">MGITWSVVRRVDLPRRARRITDRRRRLVLEPLEARLVLSATISGSVFQTFDASGLYPSPVTPSSTIPASAFLNLVGGVVVTLDGSTMVSTGTSGSGLGLYQFTNVAPGSHTITIQPPSGFLGFSGQSLSDTLVVQADQTSYANLNFAVTPTTAAVVQNLYQLVLNRSVGADELNQQVLALQSGKTTIGGVFSGLYNSAEFNATSEPVAQVIESFFPGPLDVGALRNAVQLQKLGVSQDAVVTQILYSPKFVQAFGDLSKLSNSSYVTVVYQNVLGRAPKSSELTSWDAQLAAGLPRADVALNLVQTREYQIRGRGDARQTAVSLAFVGVLGRQATPKEQAYWVARLQAGVSVANMANALAATAEFKNLKGFTDSLVWDVNAHQIASPVNDLDRLEQFNRTTRQFDLPVAAGSITSTSADPSNVYFLVHGWAPGLTQPVLLASTPGNPLKWWSSTDTGWLLNGVTNVSTEGLAQSIIDADPNAKVYAYSWIDQSDTPSSLNPSQTAVNAYVRKNQNVVQVSSVSKLLPGMTVLGPGIPASTYITKINAAKNQITLSASPSALDPTATLTVLTSQFTVSGTLTAGSAVVSGIATRYLTAGMTATGGGIPAGASIASIDTSGQLTLSQNAVTSGTSPLTFTGFGTVIQTQQGTLKNGFLSITGLDTSGLSTGMTVVGSNGAVLGSIVSIDSSSQVTMSQSATSTGAQALIFKGADLNLLMEQNLYVGQSESYTQTNGLRLAAAIQQALAPGFFTYGDSTGGGLIHILGHSHGSKVATVATLALQQANVPVAQLTTLESPEAGPQLTELDQAINTHLPNLGGGENFLWYYMRQMNLSRTPVTGSRGSTNSTFVDNYFSTEGFGTALGAFTGLNAFGSNTKNNSLSSVVDAQMHPEILYGGVNISNPATAYPTLIGSHDYPPAWYGQASLRKAPDQPNGVGWSPLVNPSAVPTGDLYQQQTSTTRNSVTLTAGSAIVPNIDTTGLYVGMPVSDDAFFYHSIPSGTTIASIDPVHNSVTLSAKAKYSDTYNLTFQFNIPAYVANQYTLLPPTTPPSVTPTGPTPLSYSQQYATGQVADTGSSITLTVDAGHSQAIDAIGFNPVAAQGIANLGAGMDMQVQFSGVPAGADVQLVVWIRGLLAAPQVLGTSLGATLGYASIPLLTLDSSDVGSSVQYATLSVGQYLNSWLLRAPFNALNSSTAAAGTMVPTIAFSLIGDVTSTVSATVSNIRQFTDNA</sequence>
<dbReference type="InterPro" id="IPR038255">
    <property type="entry name" value="PBS_linker_sf"/>
</dbReference>
<keyword evidence="3" id="KW-1185">Reference proteome</keyword>
<protein>
    <recommendedName>
        <fullName evidence="1">DUF4214 domain-containing protein</fullName>
    </recommendedName>
</protein>
<gene>
    <name evidence="2" type="ORF">BSF38_02867</name>
</gene>
<dbReference type="Pfam" id="PF13946">
    <property type="entry name" value="DUF4214"/>
    <property type="match status" value="1"/>
</dbReference>
<proteinExistence type="predicted"/>
<accession>A0A1U7CR52</accession>